<dbReference type="KEGG" id="pms:KNP414_05376"/>
<dbReference type="PATRIC" id="fig|1036673.3.peg.4984"/>
<name>F8FG80_PAEMK</name>
<reference evidence="1 2" key="2">
    <citation type="journal article" date="2013" name="Genome Announc.">
        <title>Genome Sequence of Growth-Improving Paenibacillus mucilaginosus Strain KNP414.</title>
        <authorList>
            <person name="Lu J.J."/>
            <person name="Wang J.F."/>
            <person name="Hu X.F."/>
        </authorList>
    </citation>
    <scope>NUCLEOTIDE SEQUENCE [LARGE SCALE GENOMIC DNA]</scope>
    <source>
        <strain evidence="1 2">KNP414</strain>
    </source>
</reference>
<protein>
    <submittedName>
        <fullName evidence="1">Uncharacterized protein</fullName>
    </submittedName>
</protein>
<organism evidence="1 2">
    <name type="scientific">Paenibacillus mucilaginosus (strain KNP414)</name>
    <dbReference type="NCBI Taxonomy" id="1036673"/>
    <lineage>
        <taxon>Bacteria</taxon>
        <taxon>Bacillati</taxon>
        <taxon>Bacillota</taxon>
        <taxon>Bacilli</taxon>
        <taxon>Bacillales</taxon>
        <taxon>Paenibacillaceae</taxon>
        <taxon>Paenibacillus</taxon>
    </lineage>
</organism>
<gene>
    <name evidence="1" type="ordered locus">KNP414_05376</name>
</gene>
<dbReference type="AlphaFoldDB" id="F8FG80"/>
<reference evidence="2" key="1">
    <citation type="submission" date="2011-06" db="EMBL/GenBank/DDBJ databases">
        <title>Complete genome sequence of Paenibacillus mucilaginosus KNP414.</title>
        <authorList>
            <person name="Wang J."/>
            <person name="Hu S."/>
            <person name="Hu X."/>
            <person name="Zhang B."/>
            <person name="Dong D."/>
            <person name="Zhang S."/>
            <person name="Zhao K."/>
            <person name="Wu D."/>
        </authorList>
    </citation>
    <scope>NUCLEOTIDE SEQUENCE [LARGE SCALE GENOMIC DNA]</scope>
    <source>
        <strain evidence="2">KNP414</strain>
    </source>
</reference>
<evidence type="ECO:0000313" key="1">
    <source>
        <dbReference type="EMBL" id="AEI43900.1"/>
    </source>
</evidence>
<sequence length="67" mass="7769">MKKYRSEALHIQEPPESEIERLSTKVKAKKKAANMPSKIGRMGIPPFLKNTRLISYRGSPLVFFYFL</sequence>
<dbReference type="Proteomes" id="UP000006620">
    <property type="component" value="Chromosome"/>
</dbReference>
<proteinExistence type="predicted"/>
<evidence type="ECO:0000313" key="2">
    <source>
        <dbReference type="Proteomes" id="UP000006620"/>
    </source>
</evidence>
<dbReference type="HOGENOM" id="CLU_2808356_0_0_9"/>
<accession>F8FG80</accession>
<dbReference type="EMBL" id="CP002869">
    <property type="protein sequence ID" value="AEI43900.1"/>
    <property type="molecule type" value="Genomic_DNA"/>
</dbReference>